<dbReference type="Pfam" id="PF21047">
    <property type="entry name" value="HEAT_Maestro"/>
    <property type="match status" value="1"/>
</dbReference>
<evidence type="ECO:0000313" key="3">
    <source>
        <dbReference type="Proteomes" id="UP000050525"/>
    </source>
</evidence>
<dbReference type="PANTHER" id="PTHR23120">
    <property type="entry name" value="MAESTRO-RELATED HEAT DOMAIN-CONTAINING"/>
    <property type="match status" value="1"/>
</dbReference>
<protein>
    <recommendedName>
        <fullName evidence="1">Maestro-like HEAT-repeats domain-containing protein</fullName>
    </recommendedName>
</protein>
<gene>
    <name evidence="2" type="ORF">Y1Q_0000703</name>
</gene>
<proteinExistence type="predicted"/>
<dbReference type="EMBL" id="AKHW03006283">
    <property type="protein sequence ID" value="KYO22094.1"/>
    <property type="molecule type" value="Genomic_DNA"/>
</dbReference>
<dbReference type="GO" id="GO:0005737">
    <property type="term" value="C:cytoplasm"/>
    <property type="evidence" value="ECO:0007669"/>
    <property type="project" value="TreeGrafter"/>
</dbReference>
<name>A0A151MC59_ALLMI</name>
<evidence type="ECO:0000259" key="1">
    <source>
        <dbReference type="Pfam" id="PF21047"/>
    </source>
</evidence>
<accession>A0A151MC59</accession>
<dbReference type="InterPro" id="IPR045206">
    <property type="entry name" value="Maestro_heat-like_prot"/>
</dbReference>
<dbReference type="AlphaFoldDB" id="A0A151MC59"/>
<dbReference type="Proteomes" id="UP000050525">
    <property type="component" value="Unassembled WGS sequence"/>
</dbReference>
<dbReference type="PANTHER" id="PTHR23120:SF22">
    <property type="entry name" value="MAESTRO HEAT-LIKE REPEAT-CONTAINING PROTEIN FAMILY MEMBER 2B"/>
    <property type="match status" value="1"/>
</dbReference>
<organism evidence="2 3">
    <name type="scientific">Alligator mississippiensis</name>
    <name type="common">American alligator</name>
    <dbReference type="NCBI Taxonomy" id="8496"/>
    <lineage>
        <taxon>Eukaryota</taxon>
        <taxon>Metazoa</taxon>
        <taxon>Chordata</taxon>
        <taxon>Craniata</taxon>
        <taxon>Vertebrata</taxon>
        <taxon>Euteleostomi</taxon>
        <taxon>Archelosauria</taxon>
        <taxon>Archosauria</taxon>
        <taxon>Crocodylia</taxon>
        <taxon>Alligatoridae</taxon>
        <taxon>Alligatorinae</taxon>
        <taxon>Alligator</taxon>
    </lineage>
</organism>
<feature type="domain" description="Maestro-like HEAT-repeats" evidence="1">
    <location>
        <begin position="31"/>
        <end position="178"/>
    </location>
</feature>
<sequence length="201" mass="22149">MVPLSCFKDSSDSSLLSRQLLETWFFSDKEWERDGALQASSQLLAAYRETVYCRLQEPFEQSGSLLGLLAPYTCTTLATSRLWAAQCIVCLLHLQDHSMTMDATEEELRGLHEELKAYSPEAVLIASSHMAKVIGKYFPSNQALDFVGSIMDGMLSASPTCATAAGHWFITVLREHGDGCMPFWMRGGDQQPPSKASASGQ</sequence>
<reference evidence="2 3" key="1">
    <citation type="journal article" date="2012" name="Genome Biol.">
        <title>Sequencing three crocodilian genomes to illuminate the evolution of archosaurs and amniotes.</title>
        <authorList>
            <person name="St John J.A."/>
            <person name="Braun E.L."/>
            <person name="Isberg S.R."/>
            <person name="Miles L.G."/>
            <person name="Chong A.Y."/>
            <person name="Gongora J."/>
            <person name="Dalzell P."/>
            <person name="Moran C."/>
            <person name="Bed'hom B."/>
            <person name="Abzhanov A."/>
            <person name="Burgess S.C."/>
            <person name="Cooksey A.M."/>
            <person name="Castoe T.A."/>
            <person name="Crawford N.G."/>
            <person name="Densmore L.D."/>
            <person name="Drew J.C."/>
            <person name="Edwards S.V."/>
            <person name="Faircloth B.C."/>
            <person name="Fujita M.K."/>
            <person name="Greenwold M.J."/>
            <person name="Hoffmann F.G."/>
            <person name="Howard J.M."/>
            <person name="Iguchi T."/>
            <person name="Janes D.E."/>
            <person name="Khan S.Y."/>
            <person name="Kohno S."/>
            <person name="de Koning A.J."/>
            <person name="Lance S.L."/>
            <person name="McCarthy F.M."/>
            <person name="McCormack J.E."/>
            <person name="Merchant M.E."/>
            <person name="Peterson D.G."/>
            <person name="Pollock D.D."/>
            <person name="Pourmand N."/>
            <person name="Raney B.J."/>
            <person name="Roessler K.A."/>
            <person name="Sanford J.R."/>
            <person name="Sawyer R.H."/>
            <person name="Schmidt C.J."/>
            <person name="Triplett E.W."/>
            <person name="Tuberville T.D."/>
            <person name="Venegas-Anaya M."/>
            <person name="Howard J.T."/>
            <person name="Jarvis E.D."/>
            <person name="Guillette L.J.Jr."/>
            <person name="Glenn T.C."/>
            <person name="Green R.E."/>
            <person name="Ray D.A."/>
        </authorList>
    </citation>
    <scope>NUCLEOTIDE SEQUENCE [LARGE SCALE GENOMIC DNA]</scope>
    <source>
        <strain evidence="2">KSC_2009_1</strain>
    </source>
</reference>
<keyword evidence="3" id="KW-1185">Reference proteome</keyword>
<evidence type="ECO:0000313" key="2">
    <source>
        <dbReference type="EMBL" id="KYO22094.1"/>
    </source>
</evidence>
<dbReference type="InterPro" id="IPR048465">
    <property type="entry name" value="Maestro-like_HEAT"/>
</dbReference>
<comment type="caution">
    <text evidence="2">The sequence shown here is derived from an EMBL/GenBank/DDBJ whole genome shotgun (WGS) entry which is preliminary data.</text>
</comment>